<dbReference type="PANTHER" id="PTHR46499:SF1">
    <property type="entry name" value="QUEUINE TRNA-RIBOSYLTRANSFERASE"/>
    <property type="match status" value="1"/>
</dbReference>
<dbReference type="Pfam" id="PF01702">
    <property type="entry name" value="TGT"/>
    <property type="match status" value="1"/>
</dbReference>
<evidence type="ECO:0000256" key="3">
    <source>
        <dbReference type="ARBA" id="ARBA00022694"/>
    </source>
</evidence>
<sequence>MNFKILKKSNKSRARLGFIETEHGVVETPCLVPVATQAVIKTLESKEVEQTKSQILISNIFHLHLKPGEKIVEKAGKLHKFMNWKKPLMTDSGGYQVFSLGFGRDFGLGSKILKEHSQKGEIIKLNTQPQKIKINNDGVVFHSPINGDELFIGPKESIKIQEKLGADIIFTFDECATPLADLNYVKKSLERTHRWAKECLKVKSPFAKGYGGTKQALYGIVQGSRFKDLRIESAKFIGGLEFEGFGIGGEFGNDKKTMGKMIEWVVDELPEKKPRHLLGVGYLEDIELIIKSGVDTFDCTVPTHYARRGIAFTSEGKLDLKKPKFLKKNEPLDKSCVCNVCLNYKKDYICHLLKAGEITGMKLLTFHNLWYFNTFVEDIRAKIKRGEI</sequence>
<dbReference type="GO" id="GO:0008479">
    <property type="term" value="F:tRNA-guanosine(34) queuine transglycosylase activity"/>
    <property type="evidence" value="ECO:0007669"/>
    <property type="project" value="InterPro"/>
</dbReference>
<dbReference type="Proteomes" id="UP000178650">
    <property type="component" value="Unassembled WGS sequence"/>
</dbReference>
<reference evidence="5 6" key="1">
    <citation type="journal article" date="2016" name="Nat. Commun.">
        <title>Thousands of microbial genomes shed light on interconnected biogeochemical processes in an aquifer system.</title>
        <authorList>
            <person name="Anantharaman K."/>
            <person name="Brown C.T."/>
            <person name="Hug L.A."/>
            <person name="Sharon I."/>
            <person name="Castelle C.J."/>
            <person name="Probst A.J."/>
            <person name="Thomas B.C."/>
            <person name="Singh A."/>
            <person name="Wilkins M.J."/>
            <person name="Karaoz U."/>
            <person name="Brodie E.L."/>
            <person name="Williams K.H."/>
            <person name="Hubbard S.S."/>
            <person name="Banfield J.F."/>
        </authorList>
    </citation>
    <scope>NUCLEOTIDE SEQUENCE [LARGE SCALE GENOMIC DNA]</scope>
</reference>
<dbReference type="EMBL" id="MHPJ01000017">
    <property type="protein sequence ID" value="OGZ78589.1"/>
    <property type="molecule type" value="Genomic_DNA"/>
</dbReference>
<dbReference type="PANTHER" id="PTHR46499">
    <property type="entry name" value="QUEUINE TRNA-RIBOSYLTRANSFERASE"/>
    <property type="match status" value="1"/>
</dbReference>
<evidence type="ECO:0000259" key="4">
    <source>
        <dbReference type="Pfam" id="PF01702"/>
    </source>
</evidence>
<dbReference type="Gene3D" id="3.20.20.105">
    <property type="entry name" value="Queuine tRNA-ribosyltransferase-like"/>
    <property type="match status" value="1"/>
</dbReference>
<name>A0A1G2IUL5_9BACT</name>
<dbReference type="NCBIfam" id="TIGR00430">
    <property type="entry name" value="Q_tRNA_tgt"/>
    <property type="match status" value="1"/>
</dbReference>
<dbReference type="GO" id="GO:0002099">
    <property type="term" value="P:tRNA wobble guanine modification"/>
    <property type="evidence" value="ECO:0007669"/>
    <property type="project" value="TreeGrafter"/>
</dbReference>
<keyword evidence="3" id="KW-0819">tRNA processing</keyword>
<dbReference type="SUPFAM" id="SSF51713">
    <property type="entry name" value="tRNA-guanine transglycosylase"/>
    <property type="match status" value="1"/>
</dbReference>
<gene>
    <name evidence="5" type="ORF">A2358_01795</name>
</gene>
<evidence type="ECO:0000256" key="1">
    <source>
        <dbReference type="ARBA" id="ARBA00022676"/>
    </source>
</evidence>
<accession>A0A1G2IUL5</accession>
<evidence type="ECO:0000256" key="2">
    <source>
        <dbReference type="ARBA" id="ARBA00022679"/>
    </source>
</evidence>
<keyword evidence="1" id="KW-0328">Glycosyltransferase</keyword>
<dbReference type="InterPro" id="IPR004803">
    <property type="entry name" value="TGT"/>
</dbReference>
<evidence type="ECO:0000313" key="6">
    <source>
        <dbReference type="Proteomes" id="UP000178650"/>
    </source>
</evidence>
<keyword evidence="2" id="KW-0808">Transferase</keyword>
<comment type="caution">
    <text evidence="5">The sequence shown here is derived from an EMBL/GenBank/DDBJ whole genome shotgun (WGS) entry which is preliminary data.</text>
</comment>
<proteinExistence type="predicted"/>
<dbReference type="STRING" id="1802223.A2358_01795"/>
<dbReference type="InterPro" id="IPR050076">
    <property type="entry name" value="ArchSynthase1/Queuine_TRR"/>
</dbReference>
<feature type="domain" description="tRNA-guanine(15) transglycosylase-like" evidence="4">
    <location>
        <begin position="13"/>
        <end position="387"/>
    </location>
</feature>
<dbReference type="NCBIfam" id="TIGR00449">
    <property type="entry name" value="tgt_general"/>
    <property type="match status" value="1"/>
</dbReference>
<dbReference type="InterPro" id="IPR036511">
    <property type="entry name" value="TGT-like_sf"/>
</dbReference>
<evidence type="ECO:0000313" key="5">
    <source>
        <dbReference type="EMBL" id="OGZ78589.1"/>
    </source>
</evidence>
<dbReference type="AlphaFoldDB" id="A0A1G2IUL5"/>
<dbReference type="InterPro" id="IPR002616">
    <property type="entry name" value="tRNA_ribo_trans-like"/>
</dbReference>
<protein>
    <recommendedName>
        <fullName evidence="4">tRNA-guanine(15) transglycosylase-like domain-containing protein</fullName>
    </recommendedName>
</protein>
<dbReference type="GO" id="GO:0005737">
    <property type="term" value="C:cytoplasm"/>
    <property type="evidence" value="ECO:0007669"/>
    <property type="project" value="TreeGrafter"/>
</dbReference>
<organism evidence="5 6">
    <name type="scientific">Candidatus Staskawiczbacteria bacterium RIFOXYB1_FULL_37_44</name>
    <dbReference type="NCBI Taxonomy" id="1802223"/>
    <lineage>
        <taxon>Bacteria</taxon>
        <taxon>Candidatus Staskawicziibacteriota</taxon>
    </lineage>
</organism>